<dbReference type="PANTHER" id="PTHR47505">
    <property type="entry name" value="DNA UTILIZATION PROTEIN YHGH"/>
    <property type="match status" value="1"/>
</dbReference>
<dbReference type="Pfam" id="PF00156">
    <property type="entry name" value="Pribosyltran"/>
    <property type="match status" value="1"/>
</dbReference>
<dbReference type="InterPro" id="IPR029057">
    <property type="entry name" value="PRTase-like"/>
</dbReference>
<dbReference type="SUPFAM" id="SSF53271">
    <property type="entry name" value="PRTase-like"/>
    <property type="match status" value="1"/>
</dbReference>
<dbReference type="CDD" id="cd06223">
    <property type="entry name" value="PRTases_typeI"/>
    <property type="match status" value="1"/>
</dbReference>
<proteinExistence type="inferred from homology"/>
<sequence>MSRLPLDWFAATPCPLCRGLQPPQHASGAACPECRRSLPLPAGALKGNEPLLWWAAGSYDGELRRLLLGLRQRPEPARMGALVQVLAEGLPRWRQRPLVVPVPSWKRQGNPLPALVCRQLVRQLGYRRADLLERSRPVLGQHHLGRALRLANQEGAFRCRRGPRLGEALGRPVLIVDDILTSGATACSAARALESLGWQVVGLLCLARTPRGRSRTGRAPSGP</sequence>
<dbReference type="InterPro" id="IPR051910">
    <property type="entry name" value="ComF/GntX_DNA_util-trans"/>
</dbReference>
<keyword evidence="3" id="KW-0808">Transferase</keyword>
<reference evidence="4" key="1">
    <citation type="journal article" date="2013" name="Proc. Natl. Acad. Sci. U.S.A.">
        <title>Improving the coverage of the cyanobacterial phylum using diversity-driven genome sequencing.</title>
        <authorList>
            <person name="Shih P.M."/>
            <person name="Wu D."/>
            <person name="Latifi A."/>
            <person name="Axen S.D."/>
            <person name="Fewer D.P."/>
            <person name="Talla E."/>
            <person name="Calteau A."/>
            <person name="Cai F."/>
            <person name="Tandeau de Marsac N."/>
            <person name="Rippka R."/>
            <person name="Herdman M."/>
            <person name="Sivonen K."/>
            <person name="Coursin T."/>
            <person name="Laurent T."/>
            <person name="Goodwin L."/>
            <person name="Nolan M."/>
            <person name="Davenport K.W."/>
            <person name="Han C.S."/>
            <person name="Rubin E.M."/>
            <person name="Eisen J.A."/>
            <person name="Woyke T."/>
            <person name="Gugger M."/>
            <person name="Kerfeld C.A."/>
        </authorList>
    </citation>
    <scope>NUCLEOTIDE SEQUENCE [LARGE SCALE GENOMIC DNA]</scope>
    <source>
        <strain evidence="4">ATCC 27147 / PCC 6307</strain>
    </source>
</reference>
<evidence type="ECO:0000313" key="4">
    <source>
        <dbReference type="Proteomes" id="UP000010388"/>
    </source>
</evidence>
<accession>K9P735</accession>
<dbReference type="PANTHER" id="PTHR47505:SF1">
    <property type="entry name" value="DNA UTILIZATION PROTEIN YHGH"/>
    <property type="match status" value="1"/>
</dbReference>
<dbReference type="HOGENOM" id="CLU_111940_0_0_3"/>
<dbReference type="EMBL" id="CP003495">
    <property type="protein sequence ID" value="AFY28783.1"/>
    <property type="molecule type" value="Genomic_DNA"/>
</dbReference>
<organism evidence="3 4">
    <name type="scientific">Cyanobium gracile (strain ATCC 27147 / PCC 6307)</name>
    <dbReference type="NCBI Taxonomy" id="292564"/>
    <lineage>
        <taxon>Bacteria</taxon>
        <taxon>Bacillati</taxon>
        <taxon>Cyanobacteriota</taxon>
        <taxon>Cyanophyceae</taxon>
        <taxon>Synechococcales</taxon>
        <taxon>Prochlorococcaceae</taxon>
        <taxon>Cyanobium</taxon>
    </lineage>
</organism>
<dbReference type="AlphaFoldDB" id="K9P735"/>
<feature type="domain" description="Phosphoribosyltransferase" evidence="2">
    <location>
        <begin position="163"/>
        <end position="214"/>
    </location>
</feature>
<protein>
    <submittedName>
        <fullName evidence="3">Putative amidophosphoribosyltransferase</fullName>
    </submittedName>
</protein>
<evidence type="ECO:0000313" key="3">
    <source>
        <dbReference type="EMBL" id="AFY28783.1"/>
    </source>
</evidence>
<evidence type="ECO:0000259" key="2">
    <source>
        <dbReference type="Pfam" id="PF00156"/>
    </source>
</evidence>
<dbReference type="GO" id="GO:0016757">
    <property type="term" value="F:glycosyltransferase activity"/>
    <property type="evidence" value="ECO:0007669"/>
    <property type="project" value="UniProtKB-KW"/>
</dbReference>
<dbReference type="STRING" id="292564.Cyagr_1631"/>
<dbReference type="PROSITE" id="PS51257">
    <property type="entry name" value="PROKAR_LIPOPROTEIN"/>
    <property type="match status" value="1"/>
</dbReference>
<gene>
    <name evidence="3" type="ordered locus">Cyagr_1631</name>
</gene>
<dbReference type="Gene3D" id="3.40.50.2020">
    <property type="match status" value="1"/>
</dbReference>
<dbReference type="KEGG" id="cgc:Cyagr_1631"/>
<keyword evidence="3" id="KW-0328">Glycosyltransferase</keyword>
<dbReference type="Proteomes" id="UP000010388">
    <property type="component" value="Chromosome"/>
</dbReference>
<dbReference type="eggNOG" id="COG1040">
    <property type="taxonomic scope" value="Bacteria"/>
</dbReference>
<evidence type="ECO:0000256" key="1">
    <source>
        <dbReference type="ARBA" id="ARBA00008007"/>
    </source>
</evidence>
<dbReference type="InterPro" id="IPR000836">
    <property type="entry name" value="PRTase_dom"/>
</dbReference>
<name>K9P735_CYAGP</name>
<comment type="similarity">
    <text evidence="1">Belongs to the ComF/GntX family.</text>
</comment>